<protein>
    <submittedName>
        <fullName evidence="1">Uncharacterized protein</fullName>
    </submittedName>
</protein>
<evidence type="ECO:0000313" key="1">
    <source>
        <dbReference type="EMBL" id="ALY10365.1"/>
    </source>
</evidence>
<accession>A0A0U4B6L9</accession>
<proteinExistence type="predicted"/>
<dbReference type="InterPro" id="IPR011231">
    <property type="entry name" value="Phage_VT1-Sakai_H0018"/>
</dbReference>
<dbReference type="Pfam" id="PF09956">
    <property type="entry name" value="Phage_cement_2"/>
    <property type="match status" value="1"/>
</dbReference>
<reference evidence="1 2" key="1">
    <citation type="submission" date="2015-11" db="EMBL/GenBank/DDBJ databases">
        <authorList>
            <person name="Sperratore M."/>
            <person name="Cross T."/>
            <person name="Dunbar D."/>
            <person name="Schaff J.E."/>
            <person name="Dashiell C.L."/>
            <person name="Macialek J.A."/>
            <person name="Bradley K.W."/>
            <person name="Asai D.J."/>
            <person name="Bowman C.A."/>
            <person name="Russell D.A."/>
            <person name="Pope W.H."/>
            <person name="Jacobs-Sera D."/>
            <person name="Hendrix R.W."/>
            <person name="Hatfull G.F."/>
        </authorList>
    </citation>
    <scope>NUCLEOTIDE SEQUENCE [LARGE SCALE GENOMIC DNA]</scope>
</reference>
<gene>
    <name evidence="1" type="primary">25</name>
    <name evidence="1" type="ORF">SORJUANA_25</name>
</gene>
<evidence type="ECO:0000313" key="2">
    <source>
        <dbReference type="Proteomes" id="UP000221288"/>
    </source>
</evidence>
<dbReference type="Proteomes" id="UP000221288">
    <property type="component" value="Segment"/>
</dbReference>
<organism evidence="1 2">
    <name type="scientific">Arthrobacter phage SorJuana</name>
    <dbReference type="NCBI Taxonomy" id="1772316"/>
    <lineage>
        <taxon>Viruses</taxon>
        <taxon>Duplodnaviria</taxon>
        <taxon>Heunggongvirae</taxon>
        <taxon>Uroviricota</taxon>
        <taxon>Caudoviricetes</taxon>
        <taxon>Amigovirus</taxon>
        <taxon>Amigovirus amigo</taxon>
    </lineage>
</organism>
<sequence length="127" mass="12223">MATNEVFNDAAWVSLPVTGAIKSGDPVRVGVLNGVAQTDAGVAGPPAVPGGVGNGTGFASVALAGAFRVTVVGALTVGQLVYIKADQTLTATASGNKVFGAALFAKAAGTGPAVVKIIQTGNDTAAA</sequence>
<dbReference type="EMBL" id="KU160666">
    <property type="protein sequence ID" value="ALY10365.1"/>
    <property type="molecule type" value="Genomic_DNA"/>
</dbReference>
<name>A0A0U4B6L9_9CAUD</name>